<dbReference type="Pfam" id="PF24764">
    <property type="entry name" value="rva_4"/>
    <property type="match status" value="2"/>
</dbReference>
<keyword evidence="3" id="KW-1185">Reference proteome</keyword>
<feature type="domain" description="Integrase core" evidence="1">
    <location>
        <begin position="141"/>
        <end position="210"/>
    </location>
</feature>
<organism evidence="2 3">
    <name type="scientific">Merluccius polli</name>
    <name type="common">Benguela hake</name>
    <name type="synonym">Merluccius cadenati</name>
    <dbReference type="NCBI Taxonomy" id="89951"/>
    <lineage>
        <taxon>Eukaryota</taxon>
        <taxon>Metazoa</taxon>
        <taxon>Chordata</taxon>
        <taxon>Craniata</taxon>
        <taxon>Vertebrata</taxon>
        <taxon>Euteleostomi</taxon>
        <taxon>Actinopterygii</taxon>
        <taxon>Neopterygii</taxon>
        <taxon>Teleostei</taxon>
        <taxon>Neoteleostei</taxon>
        <taxon>Acanthomorphata</taxon>
        <taxon>Zeiogadaria</taxon>
        <taxon>Gadariae</taxon>
        <taxon>Gadiformes</taxon>
        <taxon>Gadoidei</taxon>
        <taxon>Merlucciidae</taxon>
        <taxon>Merluccius</taxon>
    </lineage>
</organism>
<name>A0AA47P0L3_MERPO</name>
<proteinExistence type="predicted"/>
<reference evidence="2" key="1">
    <citation type="journal article" date="2023" name="Front. Mar. Sci.">
        <title>A new Merluccius polli reference genome to investigate the effects of global change in West African waters.</title>
        <authorList>
            <person name="Mateo J.L."/>
            <person name="Blanco-Fernandez C."/>
            <person name="Garcia-Vazquez E."/>
            <person name="Machado-Schiaffino G."/>
        </authorList>
    </citation>
    <scope>NUCLEOTIDE SEQUENCE</scope>
    <source>
        <strain evidence="2">C29</strain>
        <tissue evidence="2">Fin</tissue>
    </source>
</reference>
<evidence type="ECO:0000259" key="1">
    <source>
        <dbReference type="Pfam" id="PF24764"/>
    </source>
</evidence>
<comment type="caution">
    <text evidence="2">The sequence shown here is derived from an EMBL/GenBank/DDBJ whole genome shotgun (WGS) entry which is preliminary data.</text>
</comment>
<sequence>MNKGKKRHFTESELEIVVNEVETRREILSGPLSAGINMKRKEMSGSVVHNLLTPIEDNSLDETVTQILQQHPMSGYRMMVGHLNAQGIRIQRQRVQESMRRVDPGGVLMRTLQLNPRRRRKYSVRAPNSLWHIDGNHKLIRIERLWRDVYVGVLDLFYTIFTNVEREGLLNPDSEIHLYALHWCFVPHIQKHLQFFQCGWNCHRLRRGQPVTAATVNRVVSFHSVNPFNSVEEHCVLDSLDELHLFCLQYIYLTQVQRATTEFQNKWNNHGLSTQGGQTPLQLWQRGIVNNTGMHNPSMNGICCIDSGFGIDNRPL</sequence>
<dbReference type="Proteomes" id="UP001174136">
    <property type="component" value="Unassembled WGS sequence"/>
</dbReference>
<evidence type="ECO:0000313" key="3">
    <source>
        <dbReference type="Proteomes" id="UP001174136"/>
    </source>
</evidence>
<evidence type="ECO:0000313" key="2">
    <source>
        <dbReference type="EMBL" id="KAK0145956.1"/>
    </source>
</evidence>
<dbReference type="EMBL" id="JAOPHQ010002669">
    <property type="protein sequence ID" value="KAK0145956.1"/>
    <property type="molecule type" value="Genomic_DNA"/>
</dbReference>
<dbReference type="InterPro" id="IPR058913">
    <property type="entry name" value="Integrase_dom_put"/>
</dbReference>
<protein>
    <recommendedName>
        <fullName evidence="1">Integrase core domain-containing protein</fullName>
    </recommendedName>
</protein>
<dbReference type="AlphaFoldDB" id="A0AA47P0L3"/>
<accession>A0AA47P0L3</accession>
<gene>
    <name evidence="2" type="ORF">N1851_015113</name>
</gene>
<feature type="domain" description="Integrase core" evidence="1">
    <location>
        <begin position="218"/>
        <end position="295"/>
    </location>
</feature>
<dbReference type="PANTHER" id="PTHR46791:SF5">
    <property type="entry name" value="CLR5 DOMAIN-CONTAINING PROTEIN-RELATED"/>
    <property type="match status" value="1"/>
</dbReference>
<dbReference type="PANTHER" id="PTHR46791">
    <property type="entry name" value="EXPRESSED PROTEIN"/>
    <property type="match status" value="1"/>
</dbReference>